<sequence length="164" mass="19642">MQKRKHPLAFPKPKLLRTTAWKRCEKRQRLKRLNSRLKRIKSDNVEISEEQKEIKEKQTELRGKFEAVDLERAQLQNETRLIIQQSARTQIRLALMFQILKARENLELDKAALLTNALREVIAREEQDMNGCKKGWRWSRAQLLLLIFFSCLSSDFQYYLYLHV</sequence>
<name>A0A6A2XXU6_HIBSY</name>
<comment type="caution">
    <text evidence="3">The sequence shown here is derived from an EMBL/GenBank/DDBJ whole genome shotgun (WGS) entry which is preliminary data.</text>
</comment>
<evidence type="ECO:0000313" key="3">
    <source>
        <dbReference type="EMBL" id="KAE8661267.1"/>
    </source>
</evidence>
<evidence type="ECO:0000313" key="4">
    <source>
        <dbReference type="Proteomes" id="UP000436088"/>
    </source>
</evidence>
<protein>
    <submittedName>
        <fullName evidence="3">Phosphatidylinositol glycan</fullName>
    </submittedName>
</protein>
<proteinExistence type="predicted"/>
<gene>
    <name evidence="3" type="ORF">F3Y22_tig00116925pilonHSYRG00045</name>
</gene>
<dbReference type="Proteomes" id="UP000436088">
    <property type="component" value="Unassembled WGS sequence"/>
</dbReference>
<keyword evidence="2" id="KW-0472">Membrane</keyword>
<dbReference type="PANTHER" id="PTHR48248:SF5">
    <property type="entry name" value="UVR DOMAIN-CONTAINING PROTEIN"/>
    <property type="match status" value="1"/>
</dbReference>
<accession>A0A6A2XXU6</accession>
<dbReference type="AlphaFoldDB" id="A0A6A2XXU6"/>
<dbReference type="PANTHER" id="PTHR48248">
    <property type="entry name" value="UVR DOMAIN-CONTAINING PROTEIN"/>
    <property type="match status" value="1"/>
</dbReference>
<evidence type="ECO:0000256" key="2">
    <source>
        <dbReference type="SAM" id="Phobius"/>
    </source>
</evidence>
<feature type="transmembrane region" description="Helical" evidence="2">
    <location>
        <begin position="143"/>
        <end position="161"/>
    </location>
</feature>
<keyword evidence="2" id="KW-0812">Transmembrane</keyword>
<dbReference type="OrthoDB" id="999046at2759"/>
<feature type="coiled-coil region" evidence="1">
    <location>
        <begin position="30"/>
        <end position="60"/>
    </location>
</feature>
<evidence type="ECO:0000256" key="1">
    <source>
        <dbReference type="SAM" id="Coils"/>
    </source>
</evidence>
<keyword evidence="1" id="KW-0175">Coiled coil</keyword>
<dbReference type="EMBL" id="VEPZ02001723">
    <property type="protein sequence ID" value="KAE8661267.1"/>
    <property type="molecule type" value="Genomic_DNA"/>
</dbReference>
<keyword evidence="2" id="KW-1133">Transmembrane helix</keyword>
<organism evidence="3 4">
    <name type="scientific">Hibiscus syriacus</name>
    <name type="common">Rose of Sharon</name>
    <dbReference type="NCBI Taxonomy" id="106335"/>
    <lineage>
        <taxon>Eukaryota</taxon>
        <taxon>Viridiplantae</taxon>
        <taxon>Streptophyta</taxon>
        <taxon>Embryophyta</taxon>
        <taxon>Tracheophyta</taxon>
        <taxon>Spermatophyta</taxon>
        <taxon>Magnoliopsida</taxon>
        <taxon>eudicotyledons</taxon>
        <taxon>Gunneridae</taxon>
        <taxon>Pentapetalae</taxon>
        <taxon>rosids</taxon>
        <taxon>malvids</taxon>
        <taxon>Malvales</taxon>
        <taxon>Malvaceae</taxon>
        <taxon>Malvoideae</taxon>
        <taxon>Hibiscus</taxon>
    </lineage>
</organism>
<reference evidence="3" key="1">
    <citation type="submission" date="2019-09" db="EMBL/GenBank/DDBJ databases">
        <title>Draft genome information of white flower Hibiscus syriacus.</title>
        <authorList>
            <person name="Kim Y.-M."/>
        </authorList>
    </citation>
    <scope>NUCLEOTIDE SEQUENCE [LARGE SCALE GENOMIC DNA]</scope>
    <source>
        <strain evidence="3">YM2019G1</strain>
    </source>
</reference>
<keyword evidence="4" id="KW-1185">Reference proteome</keyword>